<gene>
    <name evidence="2" type="ORF">DVG78_19670</name>
</gene>
<dbReference type="OrthoDB" id="903507at2"/>
<dbReference type="Proteomes" id="UP000253141">
    <property type="component" value="Unassembled WGS sequence"/>
</dbReference>
<dbReference type="NCBIfam" id="NF045639">
    <property type="entry name" value="GCX_COOH"/>
    <property type="match status" value="1"/>
</dbReference>
<feature type="transmembrane region" description="Helical" evidence="1">
    <location>
        <begin position="35"/>
        <end position="55"/>
    </location>
</feature>
<proteinExistence type="predicted"/>
<dbReference type="EMBL" id="QPIW01000018">
    <property type="protein sequence ID" value="RDB04209.1"/>
    <property type="molecule type" value="Genomic_DNA"/>
</dbReference>
<keyword evidence="1" id="KW-0812">Transmembrane</keyword>
<evidence type="ECO:0000313" key="2">
    <source>
        <dbReference type="EMBL" id="RDB04209.1"/>
    </source>
</evidence>
<keyword evidence="3" id="KW-1185">Reference proteome</keyword>
<keyword evidence="1" id="KW-0472">Membrane</keyword>
<sequence length="1098" mass="121530">MANKIPIYWIIILYLTVLLNVPVKGQSISIVSTDFSSLCVGTTIYVPVTLSGIWAPDNKFVLKLKENSGSSRDTVIYITADNTSSPLQFKLPKLYADKNRTWKLFPVASISSTNPVAVSNETYFNVGLLPTIQLEQPMQAVDIFPISRFPNEYTNAGQARYVGHKLYRGDDNVIGKLADNTLWYLGGEWGLSPNQTTVYQLVQIQNRCGIGKVIPPNTITVKVNPFKLKITSVYPKAICEDRKINVNIDYTGELNPDQVVIEVANVKGDTIKQLSTTVVDARNFTGTLDNSFSSGTYFVRIRSIAPDAATDFVPIFMNSAPKIELDWLDGVTNPVGYKNKVWLRIRSVGTTESGRPLTLKLSDGTIVNNFNSYSGASSGYMADVFLNPEKTHYYKVDSLITACGISREYSVSGERELVVKNDFYIENLPKLTYCENEKLRLKIKSSLPFTASTTFTAKLYLSNSTVLSLPTTRISSDSLVFTIPAASSFESTAFSFGLKIETNAPAASSSLYWQQIKVTQKPVPVTAWASTPMTSPGNGYLSFLFKGGSPGSLIFTDGQRDDTLSIFASDIEYTRDISLHPLITQTTSFRWKTLENRCGKTENFPVPEVTVTVTNTTQKNIFIVKSPKQVCLGGTYTIEIKTAGTFSTEDEYLVRLVRYINYVPVVYEVGRGKSKILSIQIPTNIPVSADNNFCKFVISSVQTEVDNLPTAFREASSYITVNQTASLFVNTFDLNGNKILSKTIDLLKGESVPLIIQSSTSNSNEPYNVKINSTWYNYAAYVNNNSGMVNGLYINIKPSNDTLLVLNALENICGVTSLNDTVKIKVRPYRIQTALVEAGIRCQQNIVDVMFSIEGNPQNVPTDYKVYFRPIAPYAQTYPDSLRFEAPVVTKRPFHYTVQIPDMPYEGGFGVEVEPLSHEGHFAKNYRLPRISIYKRHQVKLTASDGTSILWVDGSNSSVYLKAETLNSNTPRWDGKTVVNPTTFGGTTIQAYTKVTPIWASSTPGNVYTLADIESVCGYGQAIGKVRVKRCYGDVNPGYIYSDSNEYYSNSTIKSGAPVIKNNTLFSAKESIELTPGFKTEGQTLFSAEIKGCEVTKP</sequence>
<evidence type="ECO:0000313" key="3">
    <source>
        <dbReference type="Proteomes" id="UP000253141"/>
    </source>
</evidence>
<comment type="caution">
    <text evidence="2">The sequence shown here is derived from an EMBL/GenBank/DDBJ whole genome shotgun (WGS) entry which is preliminary data.</text>
</comment>
<dbReference type="InterPro" id="IPR055015">
    <property type="entry name" value="GCX_COOH"/>
</dbReference>
<reference evidence="2 3" key="1">
    <citation type="submission" date="2018-07" db="EMBL/GenBank/DDBJ databases">
        <title>Genome analysis of Runella aurantiaca.</title>
        <authorList>
            <person name="Yang X."/>
        </authorList>
    </citation>
    <scope>NUCLEOTIDE SEQUENCE [LARGE SCALE GENOMIC DNA]</scope>
    <source>
        <strain evidence="2 3">YX9</strain>
    </source>
</reference>
<evidence type="ECO:0000256" key="1">
    <source>
        <dbReference type="SAM" id="Phobius"/>
    </source>
</evidence>
<organism evidence="2 3">
    <name type="scientific">Runella aurantiaca</name>
    <dbReference type="NCBI Taxonomy" id="2282308"/>
    <lineage>
        <taxon>Bacteria</taxon>
        <taxon>Pseudomonadati</taxon>
        <taxon>Bacteroidota</taxon>
        <taxon>Cytophagia</taxon>
        <taxon>Cytophagales</taxon>
        <taxon>Spirosomataceae</taxon>
        <taxon>Runella</taxon>
    </lineage>
</organism>
<protein>
    <submittedName>
        <fullName evidence="2">Uncharacterized protein</fullName>
    </submittedName>
</protein>
<accession>A0A369I3A9</accession>
<name>A0A369I3A9_9BACT</name>
<dbReference type="AlphaFoldDB" id="A0A369I3A9"/>
<feature type="transmembrane region" description="Helical" evidence="1">
    <location>
        <begin position="6"/>
        <end position="23"/>
    </location>
</feature>
<keyword evidence="1" id="KW-1133">Transmembrane helix</keyword>
<dbReference type="RefSeq" id="WP_114462753.1">
    <property type="nucleotide sequence ID" value="NZ_QPIW01000018.1"/>
</dbReference>